<feature type="domain" description="Cyanovirin-N" evidence="2">
    <location>
        <begin position="20"/>
        <end position="118"/>
    </location>
</feature>
<organism evidence="3 4">
    <name type="scientific">Aspergillus leporis</name>
    <dbReference type="NCBI Taxonomy" id="41062"/>
    <lineage>
        <taxon>Eukaryota</taxon>
        <taxon>Fungi</taxon>
        <taxon>Dikarya</taxon>
        <taxon>Ascomycota</taxon>
        <taxon>Pezizomycotina</taxon>
        <taxon>Eurotiomycetes</taxon>
        <taxon>Eurotiomycetidae</taxon>
        <taxon>Eurotiales</taxon>
        <taxon>Aspergillaceae</taxon>
        <taxon>Aspergillus</taxon>
        <taxon>Aspergillus subgen. Circumdati</taxon>
    </lineage>
</organism>
<dbReference type="SUPFAM" id="SSF51322">
    <property type="entry name" value="Cyanovirin-N"/>
    <property type="match status" value="1"/>
</dbReference>
<evidence type="ECO:0000256" key="1">
    <source>
        <dbReference type="SAM" id="SignalP"/>
    </source>
</evidence>
<protein>
    <recommendedName>
        <fullName evidence="2">Cyanovirin-N domain-containing protein</fullName>
    </recommendedName>
</protein>
<dbReference type="InterPro" id="IPR036673">
    <property type="entry name" value="Cyanovirin-N_sf"/>
</dbReference>
<evidence type="ECO:0000259" key="2">
    <source>
        <dbReference type="SMART" id="SM01111"/>
    </source>
</evidence>
<dbReference type="OrthoDB" id="4499494at2759"/>
<dbReference type="Gene3D" id="2.30.60.10">
    <property type="entry name" value="Cyanovirin-N"/>
    <property type="match status" value="1"/>
</dbReference>
<keyword evidence="1" id="KW-0732">Signal</keyword>
<dbReference type="Pfam" id="PF08881">
    <property type="entry name" value="CVNH"/>
    <property type="match status" value="1"/>
</dbReference>
<reference evidence="3 4" key="1">
    <citation type="submission" date="2019-04" db="EMBL/GenBank/DDBJ databases">
        <title>Friends and foes A comparative genomics study of 23 Aspergillus species from section Flavi.</title>
        <authorList>
            <consortium name="DOE Joint Genome Institute"/>
            <person name="Kjaerbolling I."/>
            <person name="Vesth T."/>
            <person name="Frisvad J.C."/>
            <person name="Nybo J.L."/>
            <person name="Theobald S."/>
            <person name="Kildgaard S."/>
            <person name="Isbrandt T."/>
            <person name="Kuo A."/>
            <person name="Sato A."/>
            <person name="Lyhne E.K."/>
            <person name="Kogle M.E."/>
            <person name="Wiebenga A."/>
            <person name="Kun R.S."/>
            <person name="Lubbers R.J."/>
            <person name="Makela M.R."/>
            <person name="Barry K."/>
            <person name="Chovatia M."/>
            <person name="Clum A."/>
            <person name="Daum C."/>
            <person name="Haridas S."/>
            <person name="He G."/>
            <person name="LaButti K."/>
            <person name="Lipzen A."/>
            <person name="Mondo S."/>
            <person name="Riley R."/>
            <person name="Salamov A."/>
            <person name="Simmons B.A."/>
            <person name="Magnuson J.K."/>
            <person name="Henrissat B."/>
            <person name="Mortensen U.H."/>
            <person name="Larsen T.O."/>
            <person name="Devries R.P."/>
            <person name="Grigoriev I.V."/>
            <person name="Machida M."/>
            <person name="Baker S.E."/>
            <person name="Andersen M.R."/>
        </authorList>
    </citation>
    <scope>NUCLEOTIDE SEQUENCE [LARGE SCALE GENOMIC DNA]</scope>
    <source>
        <strain evidence="3 4">CBS 151.66</strain>
    </source>
</reference>
<proteinExistence type="predicted"/>
<name>A0A5N5WRN1_9EURO</name>
<accession>A0A5N5WRN1</accession>
<evidence type="ECO:0000313" key="3">
    <source>
        <dbReference type="EMBL" id="KAB8069854.1"/>
    </source>
</evidence>
<feature type="signal peptide" evidence="1">
    <location>
        <begin position="1"/>
        <end position="18"/>
    </location>
</feature>
<keyword evidence="4" id="KW-1185">Reference proteome</keyword>
<evidence type="ECO:0000313" key="4">
    <source>
        <dbReference type="Proteomes" id="UP000326565"/>
    </source>
</evidence>
<feature type="chain" id="PRO_5025038867" description="Cyanovirin-N domain-containing protein" evidence="1">
    <location>
        <begin position="19"/>
        <end position="120"/>
    </location>
</feature>
<sequence length="120" mass="12881">MRAQDILLLLVGIGGSYAMNFTKTCTTLGLEGHMLFAKCQKLNHSDRAAPLDLNTCLGYKDGIIQRGENAIGNSACSFCALDKAWLQCMCYQGGGIIAPSAPFNLDNIISNHDGELHCDA</sequence>
<gene>
    <name evidence="3" type="ORF">BDV29DRAFT_43777</name>
</gene>
<dbReference type="EMBL" id="ML732324">
    <property type="protein sequence ID" value="KAB8069854.1"/>
    <property type="molecule type" value="Genomic_DNA"/>
</dbReference>
<dbReference type="InterPro" id="IPR011058">
    <property type="entry name" value="Cyanovirin-N"/>
</dbReference>
<dbReference type="Proteomes" id="UP000326565">
    <property type="component" value="Unassembled WGS sequence"/>
</dbReference>
<dbReference type="SMART" id="SM01111">
    <property type="entry name" value="CVNH"/>
    <property type="match status" value="1"/>
</dbReference>
<dbReference type="AlphaFoldDB" id="A0A5N5WRN1"/>